<sequence>MVRIPPDCPICCEPLSADLVATPKCGHIYHQKGPCRPSEVVALQFELTQPAAASTGAEAPEGESETAVLQSRLLMAKKNVNAIMKATVERTVEFLELKDRVVSLQREANSHLLRAYQAEAQVSDFRSRLVRVRACRDRLAVELQQIKKEIVLQDTRKHYVAGASTMSDARALEFLTENSGGDMSSALRVQHSVIRELQSENARLKSHQTEQIRRFQAVIQQRDCVIKRLSTAAATPPSPS</sequence>
<name>U6LRJ3_9EIME</name>
<evidence type="ECO:0000313" key="2">
    <source>
        <dbReference type="Proteomes" id="UP000030750"/>
    </source>
</evidence>
<dbReference type="Proteomes" id="UP000030750">
    <property type="component" value="Unassembled WGS sequence"/>
</dbReference>
<dbReference type="VEuPathDB" id="ToxoDB:EBH_0002220"/>
<dbReference type="CDD" id="cd16448">
    <property type="entry name" value="RING-H2"/>
    <property type="match status" value="1"/>
</dbReference>
<keyword evidence="2" id="KW-1185">Reference proteome</keyword>
<dbReference type="AlphaFoldDB" id="U6LRJ3"/>
<dbReference type="EMBL" id="HG713035">
    <property type="protein sequence ID" value="CDJ51898.1"/>
    <property type="molecule type" value="Genomic_DNA"/>
</dbReference>
<proteinExistence type="predicted"/>
<reference evidence="1" key="1">
    <citation type="submission" date="2013-10" db="EMBL/GenBank/DDBJ databases">
        <title>Genomic analysis of the causative agents of coccidiosis in chickens.</title>
        <authorList>
            <person name="Reid A.J."/>
            <person name="Blake D."/>
            <person name="Billington K."/>
            <person name="Browne H."/>
            <person name="Dunn M."/>
            <person name="Hung S."/>
            <person name="Kawahara F."/>
            <person name="Miranda-Saavedra D."/>
            <person name="Mourier T."/>
            <person name="Nagra H."/>
            <person name="Otto T.D."/>
            <person name="Rawlings N."/>
            <person name="Sanchez A."/>
            <person name="Sanders M."/>
            <person name="Subramaniam C."/>
            <person name="Tay Y."/>
            <person name="Dear P."/>
            <person name="Doerig C."/>
            <person name="Gruber A."/>
            <person name="Parkinson J."/>
            <person name="Shirley M."/>
            <person name="Wan K.L."/>
            <person name="Berriman M."/>
            <person name="Tomley F."/>
            <person name="Pain A."/>
        </authorList>
    </citation>
    <scope>NUCLEOTIDE SEQUENCE [LARGE SCALE GENOMIC DNA]</scope>
    <source>
        <strain evidence="1">Houghton</strain>
    </source>
</reference>
<organism evidence="1 2">
    <name type="scientific">Eimeria brunetti</name>
    <dbReference type="NCBI Taxonomy" id="51314"/>
    <lineage>
        <taxon>Eukaryota</taxon>
        <taxon>Sar</taxon>
        <taxon>Alveolata</taxon>
        <taxon>Apicomplexa</taxon>
        <taxon>Conoidasida</taxon>
        <taxon>Coccidia</taxon>
        <taxon>Eucoccidiorida</taxon>
        <taxon>Eimeriorina</taxon>
        <taxon>Eimeriidae</taxon>
        <taxon>Eimeria</taxon>
    </lineage>
</organism>
<dbReference type="OrthoDB" id="348054at2759"/>
<gene>
    <name evidence="1" type="ORF">EBH_0002220</name>
</gene>
<reference evidence="1" key="2">
    <citation type="submission" date="2013-10" db="EMBL/GenBank/DDBJ databases">
        <authorList>
            <person name="Aslett M."/>
        </authorList>
    </citation>
    <scope>NUCLEOTIDE SEQUENCE [LARGE SCALE GENOMIC DNA]</scope>
    <source>
        <strain evidence="1">Houghton</strain>
    </source>
</reference>
<evidence type="ECO:0000313" key="1">
    <source>
        <dbReference type="EMBL" id="CDJ51898.1"/>
    </source>
</evidence>
<protein>
    <submittedName>
        <fullName evidence="1">Uncharacterized protein</fullName>
    </submittedName>
</protein>
<accession>U6LRJ3</accession>